<dbReference type="PROSITE" id="PS01068">
    <property type="entry name" value="OMPA_1"/>
    <property type="match status" value="1"/>
</dbReference>
<proteinExistence type="predicted"/>
<dbReference type="GO" id="GO:0009279">
    <property type="term" value="C:cell outer membrane"/>
    <property type="evidence" value="ECO:0007669"/>
    <property type="project" value="UniProtKB-SubCell"/>
</dbReference>
<dbReference type="PANTHER" id="PTHR30329:SF21">
    <property type="entry name" value="LIPOPROTEIN YIAD-RELATED"/>
    <property type="match status" value="1"/>
</dbReference>
<dbReference type="PANTHER" id="PTHR30329">
    <property type="entry name" value="STATOR ELEMENT OF FLAGELLAR MOTOR COMPLEX"/>
    <property type="match status" value="1"/>
</dbReference>
<evidence type="ECO:0000313" key="7">
    <source>
        <dbReference type="EMBL" id="KAA6302709.1"/>
    </source>
</evidence>
<dbReference type="PRINTS" id="PR01021">
    <property type="entry name" value="OMPADOMAIN"/>
</dbReference>
<dbReference type="CDD" id="cd07185">
    <property type="entry name" value="OmpA_C-like"/>
    <property type="match status" value="1"/>
</dbReference>
<organism evidence="7 8">
    <name type="scientific">Candidatus Ordinivivax streblomastigis</name>
    <dbReference type="NCBI Taxonomy" id="2540710"/>
    <lineage>
        <taxon>Bacteria</taxon>
        <taxon>Pseudomonadati</taxon>
        <taxon>Bacteroidota</taxon>
        <taxon>Bacteroidia</taxon>
        <taxon>Bacteroidales</taxon>
        <taxon>Candidatus Ordinivivax</taxon>
    </lineage>
</organism>
<dbReference type="PROSITE" id="PS51123">
    <property type="entry name" value="OMPA_2"/>
    <property type="match status" value="1"/>
</dbReference>
<evidence type="ECO:0000259" key="6">
    <source>
        <dbReference type="PROSITE" id="PS51123"/>
    </source>
</evidence>
<comment type="caution">
    <text evidence="7">The sequence shown here is derived from an EMBL/GenBank/DDBJ whole genome shotgun (WGS) entry which is preliminary data.</text>
</comment>
<feature type="signal peptide" evidence="5">
    <location>
        <begin position="1"/>
        <end position="23"/>
    </location>
</feature>
<reference evidence="7 8" key="1">
    <citation type="submission" date="2019-03" db="EMBL/GenBank/DDBJ databases">
        <title>Single cell metagenomics reveals metabolic interactions within the superorganism composed of flagellate Streblomastix strix and complex community of Bacteroidetes bacteria on its surface.</title>
        <authorList>
            <person name="Treitli S.C."/>
            <person name="Kolisko M."/>
            <person name="Husnik F."/>
            <person name="Keeling P."/>
            <person name="Hampl V."/>
        </authorList>
    </citation>
    <scope>NUCLEOTIDE SEQUENCE [LARGE SCALE GENOMIC DNA]</scope>
    <source>
        <strain evidence="7">St1</strain>
    </source>
</reference>
<keyword evidence="3" id="KW-0998">Cell outer membrane</keyword>
<evidence type="ECO:0000313" key="8">
    <source>
        <dbReference type="Proteomes" id="UP000324575"/>
    </source>
</evidence>
<sequence>MKKVNLFASLLLCVAIVFSGCNASNTVKGTGIGTGAGAAIGAGIGALINGGKGAAWGAGVGAVVGGGAGALIGNKMDKQKKELEAIKDAQVESINDGQAIKVTFDSGILFKSGSSTLSDASRTALTQFANSLASNPDTDVQIVGHTDSQGGDKVNVPLSQKRADSVKAFLETKSVTAGRLTTQGLGSSQPVATEDAKGIQALNRRVEVYILPNAKMIQEAKDAASKK</sequence>
<dbReference type="Proteomes" id="UP000324575">
    <property type="component" value="Unassembled WGS sequence"/>
</dbReference>
<gene>
    <name evidence="7" type="ORF">EZS26_001216</name>
</gene>
<dbReference type="InterPro" id="IPR036737">
    <property type="entry name" value="OmpA-like_sf"/>
</dbReference>
<keyword evidence="5" id="KW-0732">Signal</keyword>
<dbReference type="InterPro" id="IPR039567">
    <property type="entry name" value="Gly-zipper"/>
</dbReference>
<evidence type="ECO:0000256" key="4">
    <source>
        <dbReference type="PROSITE-ProRule" id="PRU00473"/>
    </source>
</evidence>
<protein>
    <submittedName>
        <fullName evidence="7">Putative lipoprotein YiaD</fullName>
    </submittedName>
</protein>
<accession>A0A5M8P2M4</accession>
<dbReference type="InterPro" id="IPR006664">
    <property type="entry name" value="OMP_bac"/>
</dbReference>
<keyword evidence="7" id="KW-0449">Lipoprotein</keyword>
<dbReference type="InterPro" id="IPR006690">
    <property type="entry name" value="OMPA-like_CS"/>
</dbReference>
<dbReference type="Gene3D" id="3.30.1330.60">
    <property type="entry name" value="OmpA-like domain"/>
    <property type="match status" value="1"/>
</dbReference>
<dbReference type="InterPro" id="IPR006665">
    <property type="entry name" value="OmpA-like"/>
</dbReference>
<dbReference type="Pfam" id="PF00691">
    <property type="entry name" value="OmpA"/>
    <property type="match status" value="1"/>
</dbReference>
<keyword evidence="2 4" id="KW-0472">Membrane</keyword>
<feature type="domain" description="OmpA-like" evidence="6">
    <location>
        <begin position="97"/>
        <end position="214"/>
    </location>
</feature>
<dbReference type="SUPFAM" id="SSF103088">
    <property type="entry name" value="OmpA-like"/>
    <property type="match status" value="1"/>
</dbReference>
<dbReference type="EMBL" id="SNRX01000006">
    <property type="protein sequence ID" value="KAA6302709.1"/>
    <property type="molecule type" value="Genomic_DNA"/>
</dbReference>
<comment type="subcellular location">
    <subcellularLocation>
        <location evidence="1">Cell outer membrane</location>
    </subcellularLocation>
</comment>
<evidence type="ECO:0000256" key="3">
    <source>
        <dbReference type="ARBA" id="ARBA00023237"/>
    </source>
</evidence>
<evidence type="ECO:0000256" key="5">
    <source>
        <dbReference type="SAM" id="SignalP"/>
    </source>
</evidence>
<name>A0A5M8P2M4_9BACT</name>
<feature type="chain" id="PRO_5024385828" evidence="5">
    <location>
        <begin position="24"/>
        <end position="227"/>
    </location>
</feature>
<dbReference type="Pfam" id="PF13488">
    <property type="entry name" value="Gly-zipper_Omp"/>
    <property type="match status" value="1"/>
</dbReference>
<evidence type="ECO:0000256" key="2">
    <source>
        <dbReference type="ARBA" id="ARBA00023136"/>
    </source>
</evidence>
<dbReference type="InterPro" id="IPR050330">
    <property type="entry name" value="Bact_OuterMem_StrucFunc"/>
</dbReference>
<dbReference type="AlphaFoldDB" id="A0A5M8P2M4"/>
<dbReference type="PROSITE" id="PS51257">
    <property type="entry name" value="PROKAR_LIPOPROTEIN"/>
    <property type="match status" value="1"/>
</dbReference>
<evidence type="ECO:0000256" key="1">
    <source>
        <dbReference type="ARBA" id="ARBA00004442"/>
    </source>
</evidence>